<feature type="compositionally biased region" description="Basic and acidic residues" evidence="1">
    <location>
        <begin position="265"/>
        <end position="274"/>
    </location>
</feature>
<feature type="compositionally biased region" description="Acidic residues" evidence="1">
    <location>
        <begin position="158"/>
        <end position="181"/>
    </location>
</feature>
<feature type="compositionally biased region" description="Basic residues" evidence="1">
    <location>
        <begin position="140"/>
        <end position="153"/>
    </location>
</feature>
<feature type="region of interest" description="Disordered" evidence="1">
    <location>
        <begin position="861"/>
        <end position="926"/>
    </location>
</feature>
<feature type="compositionally biased region" description="Gly residues" evidence="1">
    <location>
        <begin position="578"/>
        <end position="594"/>
    </location>
</feature>
<feature type="compositionally biased region" description="Acidic residues" evidence="1">
    <location>
        <begin position="110"/>
        <end position="135"/>
    </location>
</feature>
<organism evidence="2 3">
    <name type="scientific">Dunaliella salina</name>
    <name type="common">Green alga</name>
    <name type="synonym">Protococcus salinus</name>
    <dbReference type="NCBI Taxonomy" id="3046"/>
    <lineage>
        <taxon>Eukaryota</taxon>
        <taxon>Viridiplantae</taxon>
        <taxon>Chlorophyta</taxon>
        <taxon>core chlorophytes</taxon>
        <taxon>Chlorophyceae</taxon>
        <taxon>CS clade</taxon>
        <taxon>Chlamydomonadales</taxon>
        <taxon>Dunaliellaceae</taxon>
        <taxon>Dunaliella</taxon>
    </lineage>
</organism>
<feature type="region of interest" description="Disordered" evidence="1">
    <location>
        <begin position="1"/>
        <end position="181"/>
    </location>
</feature>
<feature type="region of interest" description="Disordered" evidence="1">
    <location>
        <begin position="548"/>
        <end position="657"/>
    </location>
</feature>
<feature type="compositionally biased region" description="Pro residues" evidence="1">
    <location>
        <begin position="1"/>
        <end position="11"/>
    </location>
</feature>
<feature type="compositionally biased region" description="Gly residues" evidence="1">
    <location>
        <begin position="1219"/>
        <end position="1228"/>
    </location>
</feature>
<feature type="compositionally biased region" description="Low complexity" evidence="1">
    <location>
        <begin position="89"/>
        <end position="109"/>
    </location>
</feature>
<evidence type="ECO:0000313" key="3">
    <source>
        <dbReference type="Proteomes" id="UP000815325"/>
    </source>
</evidence>
<proteinExistence type="predicted"/>
<feature type="compositionally biased region" description="Basic and acidic residues" evidence="1">
    <location>
        <begin position="51"/>
        <end position="60"/>
    </location>
</feature>
<keyword evidence="3" id="KW-1185">Reference proteome</keyword>
<evidence type="ECO:0000313" key="2">
    <source>
        <dbReference type="EMBL" id="KAF5830142.1"/>
    </source>
</evidence>
<name>A0ABQ7G6C3_DUNSA</name>
<feature type="compositionally biased region" description="Low complexity" evidence="1">
    <location>
        <begin position="900"/>
        <end position="912"/>
    </location>
</feature>
<feature type="region of interest" description="Disordered" evidence="1">
    <location>
        <begin position="1206"/>
        <end position="1247"/>
    </location>
</feature>
<reference evidence="2" key="1">
    <citation type="submission" date="2017-08" db="EMBL/GenBank/DDBJ databases">
        <authorList>
            <person name="Polle J.E."/>
            <person name="Barry K."/>
            <person name="Cushman J."/>
            <person name="Schmutz J."/>
            <person name="Tran D."/>
            <person name="Hathwaick L.T."/>
            <person name="Yim W.C."/>
            <person name="Jenkins J."/>
            <person name="Mckie-Krisberg Z.M."/>
            <person name="Prochnik S."/>
            <person name="Lindquist E."/>
            <person name="Dockter R.B."/>
            <person name="Adam C."/>
            <person name="Molina H."/>
            <person name="Bunkerborg J."/>
            <person name="Jin E."/>
            <person name="Buchheim M."/>
            <person name="Magnuson J."/>
        </authorList>
    </citation>
    <scope>NUCLEOTIDE SEQUENCE</scope>
    <source>
        <strain evidence="2">CCAP 19/18</strain>
    </source>
</reference>
<feature type="compositionally biased region" description="Low complexity" evidence="1">
    <location>
        <begin position="877"/>
        <end position="892"/>
    </location>
</feature>
<accession>A0ABQ7G6C3</accession>
<gene>
    <name evidence="2" type="ORF">DUNSADRAFT_14960</name>
</gene>
<protein>
    <submittedName>
        <fullName evidence="2">Uncharacterized protein</fullName>
    </submittedName>
</protein>
<feature type="compositionally biased region" description="Gly residues" evidence="1">
    <location>
        <begin position="604"/>
        <end position="615"/>
    </location>
</feature>
<dbReference type="EMBL" id="MU070074">
    <property type="protein sequence ID" value="KAF5830142.1"/>
    <property type="molecule type" value="Genomic_DNA"/>
</dbReference>
<feature type="region of interest" description="Disordered" evidence="1">
    <location>
        <begin position="401"/>
        <end position="443"/>
    </location>
</feature>
<feature type="compositionally biased region" description="Low complexity" evidence="1">
    <location>
        <begin position="1229"/>
        <end position="1240"/>
    </location>
</feature>
<sequence>MPPLYQRPPSAPADCTAPLDASVSSIRNPKRQEISIEGGPECKGSQYHSKSGSDNKRRYVDAGGGQSNGARDDHGSTTGGNRIGNVERAASGHASSSTHDSSTYGGSTSQDDEREEEEKGEEELEEEAGVGEDIEEAGRGRGRARVRMRKRTKGGQGWEEEEAGEGDDEDEGYVTADEEELAQPPMQAAILAWELECALKAGNHAKADSLRERAAAAAAAAEEMVAAVAAAEAAREAQIAAAKAERARAKSAHAIAMARQGLESSGRRPEEESRQLSVEAKGLGRCVGQVHEVPRKRGTAGKGELVKGRARQKSAASQSHASGDGSGVSSTETSPYDPVGLEVEGCNLARDRNSGPGGSVASGTPVHIRISKPLSNRQEQPLEAFGAVRVPPSKVPDFPEPLTPPPSPSMSFARASGKSTGSRAATMEELKRVSSRPSQPDTPDHLVGNLEGIQGQQLKASANKVQHILEQRRQDEQALVKRLYPTGWQNVGDMCILEKDDDEVVVPQEGAPIFSEDVYPPHPLQGDPSNINSLDAVNSVNHLTWGPRPKWQGPQIDERFNVHGTGLGAGTRAEDGAGSEGVGDQGSRAGGAGDSEGDQESNEGSGGIEGGGKGHAGSTLRGGRPETETAGLHQFPPGAGRSGGGLAEDSAMGSGQMAKLQARQAAVAKVVARHTAHHARYGALAAAYSTYRPVPAHLTRFPPQFKLDEEQDSVLGSSGAGTAASMALGSSDPATGSDPVGAKAVTSLAHSSRREHAGVSSGGTETAHPHGLPGSPHEHIHSLHGSLHQGTSADELGLQGSLQGDQHQHPGGSAVGLQGSLQGGPHQHTGNGEHEGAGAGHPGAGLHAGAVGQELLMHMHHQHGVQQQQQHPHHQHGAQQQHPHHQNAVQQQHTHHQHGVQHQQQQQQQQEQNSGAGVQGRGHITIPGDLLTNAQVSNVYGVPPSDEDVQFEVLYGLTRLNQAPPSSPKSGARQGQLIELQIQGQEEHPSPDHVSSPRRAKSAEYAAWSSDSAFTAALVNAAHQLKGVGQKATRRRGVRVRVLDPGLPERVGWMDGLQGSEGSGGYEEGKVGRGVQQQGVQAVNVGEGEMEGAGLGGAVGLTGRIGRRARRRTKTEAAKQGIAKGGGGLQIGGTGWVAGPNGYAIRLPVGQEAAHELAQNLGVRRVQLQTRALLPPRCLPRFRQRKQGQAMSLRVRDGTELNAVLLPKRKSAGQESVQGEGGAQGGDSGADSNLTQGQKQQRYRRRQHELWRKGFRVVRAQRWGGGTR</sequence>
<evidence type="ECO:0000256" key="1">
    <source>
        <dbReference type="SAM" id="MobiDB-lite"/>
    </source>
</evidence>
<dbReference type="Proteomes" id="UP000815325">
    <property type="component" value="Unassembled WGS sequence"/>
</dbReference>
<feature type="compositionally biased region" description="Polar residues" evidence="1">
    <location>
        <begin position="314"/>
        <end position="334"/>
    </location>
</feature>
<comment type="caution">
    <text evidence="2">The sequence shown here is derived from an EMBL/GenBank/DDBJ whole genome shotgun (WGS) entry which is preliminary data.</text>
</comment>
<feature type="region of interest" description="Disordered" evidence="1">
    <location>
        <begin position="725"/>
        <end position="847"/>
    </location>
</feature>
<feature type="region of interest" description="Disordered" evidence="1">
    <location>
        <begin position="259"/>
        <end position="341"/>
    </location>
</feature>